<accession>A0ABV7PUI9</accession>
<evidence type="ECO:0000313" key="2">
    <source>
        <dbReference type="Proteomes" id="UP001595712"/>
    </source>
</evidence>
<sequence length="250" mass="26822">MCGCLVLVDDIFQCGFLCRFGWQRGEPCELLGPAGLVASVGASCYEYPVTIIAWQAWVDIGLRGDERLRAVLTVRLNDVATRVLGPTGGYVGVPPAELAPGLRELVGEGVIRSGEVLLFAGYSGWAGQPPGTSPDLTGWECFVSSFHLDDVVPVEIGSLDDGEPVISEEDQVLMLRHGLGFAVEISRLVSELSEPVAVRCIVGANSTNGTFRFHRARRGESWLDADLDAYSREKLIVVDSGPSSLGGTPW</sequence>
<dbReference type="RefSeq" id="WP_387973088.1">
    <property type="nucleotide sequence ID" value="NZ_JBHRWO010000007.1"/>
</dbReference>
<dbReference type="Proteomes" id="UP001595712">
    <property type="component" value="Unassembled WGS sequence"/>
</dbReference>
<organism evidence="1 2">
    <name type="scientific">Glycomyces rhizosphaerae</name>
    <dbReference type="NCBI Taxonomy" id="2054422"/>
    <lineage>
        <taxon>Bacteria</taxon>
        <taxon>Bacillati</taxon>
        <taxon>Actinomycetota</taxon>
        <taxon>Actinomycetes</taxon>
        <taxon>Glycomycetales</taxon>
        <taxon>Glycomycetaceae</taxon>
        <taxon>Glycomyces</taxon>
    </lineage>
</organism>
<keyword evidence="2" id="KW-1185">Reference proteome</keyword>
<comment type="caution">
    <text evidence="1">The sequence shown here is derived from an EMBL/GenBank/DDBJ whole genome shotgun (WGS) entry which is preliminary data.</text>
</comment>
<proteinExistence type="predicted"/>
<dbReference type="EMBL" id="JBHRWO010000007">
    <property type="protein sequence ID" value="MFC3492261.1"/>
    <property type="molecule type" value="Genomic_DNA"/>
</dbReference>
<name>A0ABV7PUI9_9ACTN</name>
<evidence type="ECO:0000313" key="1">
    <source>
        <dbReference type="EMBL" id="MFC3492261.1"/>
    </source>
</evidence>
<gene>
    <name evidence="1" type="ORF">ACFO8M_07170</name>
</gene>
<reference evidence="2" key="1">
    <citation type="journal article" date="2019" name="Int. J. Syst. Evol. Microbiol.">
        <title>The Global Catalogue of Microorganisms (GCM) 10K type strain sequencing project: providing services to taxonomists for standard genome sequencing and annotation.</title>
        <authorList>
            <consortium name="The Broad Institute Genomics Platform"/>
            <consortium name="The Broad Institute Genome Sequencing Center for Infectious Disease"/>
            <person name="Wu L."/>
            <person name="Ma J."/>
        </authorList>
    </citation>
    <scope>NUCLEOTIDE SEQUENCE [LARGE SCALE GENOMIC DNA]</scope>
    <source>
        <strain evidence="2">CGMCC 4.7396</strain>
    </source>
</reference>
<protein>
    <submittedName>
        <fullName evidence="1">Uncharacterized protein</fullName>
    </submittedName>
</protein>